<name>A0AAV5EC57_ELECO</name>
<evidence type="ECO:0000256" key="1">
    <source>
        <dbReference type="ARBA" id="ARBA00010733"/>
    </source>
</evidence>
<keyword evidence="5" id="KW-1185">Reference proteome</keyword>
<feature type="domain" description="SMP" evidence="3">
    <location>
        <begin position="1"/>
        <end position="31"/>
    </location>
</feature>
<reference evidence="4" key="1">
    <citation type="journal article" date="2018" name="DNA Res.">
        <title>Multiple hybrid de novo genome assembly of finger millet, an orphan allotetraploid crop.</title>
        <authorList>
            <person name="Hatakeyama M."/>
            <person name="Aluri S."/>
            <person name="Balachadran M.T."/>
            <person name="Sivarajan S.R."/>
            <person name="Patrignani A."/>
            <person name="Gruter S."/>
            <person name="Poveda L."/>
            <person name="Shimizu-Inatsugi R."/>
            <person name="Baeten J."/>
            <person name="Francoijs K.J."/>
            <person name="Nataraja K.N."/>
            <person name="Reddy Y.A.N."/>
            <person name="Phadnis S."/>
            <person name="Ravikumar R.L."/>
            <person name="Schlapbach R."/>
            <person name="Sreeman S.M."/>
            <person name="Shimizu K.K."/>
        </authorList>
    </citation>
    <scope>NUCLEOTIDE SEQUENCE</scope>
</reference>
<keyword evidence="2" id="KW-0677">Repeat</keyword>
<dbReference type="PANTHER" id="PTHR31174">
    <property type="entry name" value="SEED MATURATION FAMILY PROTEIN"/>
    <property type="match status" value="1"/>
</dbReference>
<dbReference type="InterPro" id="IPR042971">
    <property type="entry name" value="LEA_SMP"/>
</dbReference>
<comment type="caution">
    <text evidence="4">The sequence shown here is derived from an EMBL/GenBank/DDBJ whole genome shotgun (WGS) entry which is preliminary data.</text>
</comment>
<dbReference type="Pfam" id="PF04927">
    <property type="entry name" value="SMP"/>
    <property type="match status" value="1"/>
</dbReference>
<organism evidence="4 5">
    <name type="scientific">Eleusine coracana subsp. coracana</name>
    <dbReference type="NCBI Taxonomy" id="191504"/>
    <lineage>
        <taxon>Eukaryota</taxon>
        <taxon>Viridiplantae</taxon>
        <taxon>Streptophyta</taxon>
        <taxon>Embryophyta</taxon>
        <taxon>Tracheophyta</taxon>
        <taxon>Spermatophyta</taxon>
        <taxon>Magnoliopsida</taxon>
        <taxon>Liliopsida</taxon>
        <taxon>Poales</taxon>
        <taxon>Poaceae</taxon>
        <taxon>PACMAD clade</taxon>
        <taxon>Chloridoideae</taxon>
        <taxon>Cynodonteae</taxon>
        <taxon>Eleusininae</taxon>
        <taxon>Eleusine</taxon>
    </lineage>
</organism>
<accession>A0AAV5EC57</accession>
<evidence type="ECO:0000313" key="4">
    <source>
        <dbReference type="EMBL" id="GJN20694.1"/>
    </source>
</evidence>
<evidence type="ECO:0000259" key="3">
    <source>
        <dbReference type="Pfam" id="PF04927"/>
    </source>
</evidence>
<evidence type="ECO:0000256" key="2">
    <source>
        <dbReference type="ARBA" id="ARBA00022737"/>
    </source>
</evidence>
<reference evidence="4" key="2">
    <citation type="submission" date="2021-12" db="EMBL/GenBank/DDBJ databases">
        <title>Resequencing data analysis of finger millet.</title>
        <authorList>
            <person name="Hatakeyama M."/>
            <person name="Aluri S."/>
            <person name="Balachadran M.T."/>
            <person name="Sivarajan S.R."/>
            <person name="Poveda L."/>
            <person name="Shimizu-Inatsugi R."/>
            <person name="Schlapbach R."/>
            <person name="Sreeman S.M."/>
            <person name="Shimizu K.K."/>
        </authorList>
    </citation>
    <scope>NUCLEOTIDE SEQUENCE</scope>
</reference>
<dbReference type="PANTHER" id="PTHR31174:SF7">
    <property type="entry name" value="LATE EMBRYOGENESIS ABUNDANT PROTEIN 31-RELATED"/>
    <property type="match status" value="1"/>
</dbReference>
<gene>
    <name evidence="4" type="primary">gb08099</name>
    <name evidence="4" type="ORF">PR202_gb08099</name>
</gene>
<sequence>MMRDAEDAALDRTPSGGAAAVMQSAAARNQRLGVMGETENLEAAHDADERSMAISEARVPGGRVVTEFVADQVVARLNWLVAAFLKVAVSRSLVFNKMPIFRVKGHKNPIDPISLTSRVHVFCSL</sequence>
<dbReference type="InterPro" id="IPR007011">
    <property type="entry name" value="LEA_SMP_dom"/>
</dbReference>
<evidence type="ECO:0000313" key="5">
    <source>
        <dbReference type="Proteomes" id="UP001054889"/>
    </source>
</evidence>
<protein>
    <recommendedName>
        <fullName evidence="3">SMP domain-containing protein</fullName>
    </recommendedName>
</protein>
<proteinExistence type="inferred from homology"/>
<comment type="similarity">
    <text evidence="1">Belongs to the LEA type SMP family.</text>
</comment>
<dbReference type="AlphaFoldDB" id="A0AAV5EC57"/>
<dbReference type="EMBL" id="BQKI01000075">
    <property type="protein sequence ID" value="GJN20694.1"/>
    <property type="molecule type" value="Genomic_DNA"/>
</dbReference>
<dbReference type="Proteomes" id="UP001054889">
    <property type="component" value="Unassembled WGS sequence"/>
</dbReference>